<reference evidence="9" key="2">
    <citation type="submission" date="2020-11" db="EMBL/GenBank/DDBJ databases">
        <authorList>
            <consortium name="DOE Joint Genome Institute"/>
            <person name="Kuo A."/>
            <person name="Miyauchi S."/>
            <person name="Kiss E."/>
            <person name="Drula E."/>
            <person name="Kohler A."/>
            <person name="Sanchez-Garcia M."/>
            <person name="Andreopoulos B."/>
            <person name="Barry K.W."/>
            <person name="Bonito G."/>
            <person name="Buee M."/>
            <person name="Carver A."/>
            <person name="Chen C."/>
            <person name="Cichocki N."/>
            <person name="Clum A."/>
            <person name="Culley D."/>
            <person name="Crous P.W."/>
            <person name="Fauchery L."/>
            <person name="Girlanda M."/>
            <person name="Hayes R."/>
            <person name="Keri Z."/>
            <person name="Labutti K."/>
            <person name="Lipzen A."/>
            <person name="Lombard V."/>
            <person name="Magnuson J."/>
            <person name="Maillard F."/>
            <person name="Morin E."/>
            <person name="Murat C."/>
            <person name="Nolan M."/>
            <person name="Ohm R."/>
            <person name="Pangilinan J."/>
            <person name="Pereira M."/>
            <person name="Perotto S."/>
            <person name="Peter M."/>
            <person name="Riley R."/>
            <person name="Sitrit Y."/>
            <person name="Stielow B."/>
            <person name="Szollosi G."/>
            <person name="Zifcakova L."/>
            <person name="Stursova M."/>
            <person name="Spatafora J.W."/>
            <person name="Tedersoo L."/>
            <person name="Vaario L.-M."/>
            <person name="Yamada A."/>
            <person name="Yan M."/>
            <person name="Wang P."/>
            <person name="Xu J."/>
            <person name="Bruns T."/>
            <person name="Baldrian P."/>
            <person name="Vilgalys R."/>
            <person name="Henrissat B."/>
            <person name="Grigoriev I.V."/>
            <person name="Hibbett D."/>
            <person name="Nagy L.G."/>
            <person name="Martin F.M."/>
        </authorList>
    </citation>
    <scope>NUCLEOTIDE SEQUENCE</scope>
    <source>
        <strain evidence="9">UH-Tt-Lm1</strain>
    </source>
</reference>
<evidence type="ECO:0000256" key="4">
    <source>
        <dbReference type="ARBA" id="ARBA00022833"/>
    </source>
</evidence>
<protein>
    <recommendedName>
        <fullName evidence="2 8">Carbonic anhydrase</fullName>
        <ecNumber evidence="2 8">4.2.1.1</ecNumber>
    </recommendedName>
    <alternativeName>
        <fullName evidence="8">Carbonate dehydratase</fullName>
    </alternativeName>
</protein>
<comment type="caution">
    <text evidence="9">The sequence shown here is derived from an EMBL/GenBank/DDBJ whole genome shotgun (WGS) entry which is preliminary data.</text>
</comment>
<evidence type="ECO:0000256" key="1">
    <source>
        <dbReference type="ARBA" id="ARBA00006217"/>
    </source>
</evidence>
<dbReference type="GO" id="GO:0071244">
    <property type="term" value="P:cellular response to carbon dioxide"/>
    <property type="evidence" value="ECO:0007669"/>
    <property type="project" value="TreeGrafter"/>
</dbReference>
<sequence>MASNDLVIQKMLEHNAKWAHSIVQADPGFFIRSAAVQTPQVLWIGCSDSRVPESVITRFMPGDIFVHRNIANQVHPKDDNVLSVVEYAVGALKVKHVIVVGHTECGGAKHCLAAAEEPPQVPTDPLHRWLEPLTELARSLPQEERTLPILVKKNVEKQVKTLKSMETIQKAKVHVHGWIYDLSTGHLNDRAVDLVD</sequence>
<dbReference type="PROSITE" id="PS00705">
    <property type="entry name" value="PROK_CO2_ANHYDRASE_2"/>
    <property type="match status" value="1"/>
</dbReference>
<evidence type="ECO:0000313" key="10">
    <source>
        <dbReference type="Proteomes" id="UP000736335"/>
    </source>
</evidence>
<dbReference type="Proteomes" id="UP000736335">
    <property type="component" value="Unassembled WGS sequence"/>
</dbReference>
<evidence type="ECO:0000256" key="5">
    <source>
        <dbReference type="ARBA" id="ARBA00023239"/>
    </source>
</evidence>
<dbReference type="EC" id="4.2.1.1" evidence="2 8"/>
<evidence type="ECO:0000256" key="8">
    <source>
        <dbReference type="RuleBase" id="RU003956"/>
    </source>
</evidence>
<keyword evidence="4 7" id="KW-0862">Zinc</keyword>
<dbReference type="SUPFAM" id="SSF53056">
    <property type="entry name" value="beta-carbonic anhydrase, cab"/>
    <property type="match status" value="1"/>
</dbReference>
<accession>A0A9P6L6C1</accession>
<gene>
    <name evidence="9" type="ORF">BJ322DRAFT_1021319</name>
</gene>
<proteinExistence type="inferred from homology"/>
<dbReference type="InterPro" id="IPR015892">
    <property type="entry name" value="Carbonic_anhydrase_CS"/>
</dbReference>
<dbReference type="PANTHER" id="PTHR11002:SF76">
    <property type="entry name" value="CARBONIC ANHYDRASE"/>
    <property type="match status" value="1"/>
</dbReference>
<comment type="catalytic activity">
    <reaction evidence="6 8">
        <text>hydrogencarbonate + H(+) = CO2 + H2O</text>
        <dbReference type="Rhea" id="RHEA:10748"/>
        <dbReference type="ChEBI" id="CHEBI:15377"/>
        <dbReference type="ChEBI" id="CHEBI:15378"/>
        <dbReference type="ChEBI" id="CHEBI:16526"/>
        <dbReference type="ChEBI" id="CHEBI:17544"/>
        <dbReference type="EC" id="4.2.1.1"/>
    </reaction>
</comment>
<dbReference type="CDD" id="cd00883">
    <property type="entry name" value="beta_CA_cladeA"/>
    <property type="match status" value="1"/>
</dbReference>
<organism evidence="9 10">
    <name type="scientific">Thelephora terrestris</name>
    <dbReference type="NCBI Taxonomy" id="56493"/>
    <lineage>
        <taxon>Eukaryota</taxon>
        <taxon>Fungi</taxon>
        <taxon>Dikarya</taxon>
        <taxon>Basidiomycota</taxon>
        <taxon>Agaricomycotina</taxon>
        <taxon>Agaricomycetes</taxon>
        <taxon>Thelephorales</taxon>
        <taxon>Thelephoraceae</taxon>
        <taxon>Thelephora</taxon>
    </lineage>
</organism>
<feature type="binding site" evidence="7">
    <location>
        <position position="102"/>
    </location>
    <ligand>
        <name>Zn(2+)</name>
        <dbReference type="ChEBI" id="CHEBI:29105"/>
    </ligand>
</feature>
<dbReference type="InterPro" id="IPR001765">
    <property type="entry name" value="Carbonic_anhydrase"/>
</dbReference>
<dbReference type="GO" id="GO:0004089">
    <property type="term" value="F:carbonate dehydratase activity"/>
    <property type="evidence" value="ECO:0007669"/>
    <property type="project" value="UniProtKB-UniRule"/>
</dbReference>
<feature type="binding site" evidence="7">
    <location>
        <position position="105"/>
    </location>
    <ligand>
        <name>Zn(2+)</name>
        <dbReference type="ChEBI" id="CHEBI:29105"/>
    </ligand>
</feature>
<dbReference type="OrthoDB" id="10248475at2759"/>
<evidence type="ECO:0000256" key="3">
    <source>
        <dbReference type="ARBA" id="ARBA00022723"/>
    </source>
</evidence>
<dbReference type="GO" id="GO:0015976">
    <property type="term" value="P:carbon utilization"/>
    <property type="evidence" value="ECO:0007669"/>
    <property type="project" value="InterPro"/>
</dbReference>
<name>A0A9P6L6C1_9AGAM</name>
<dbReference type="EMBL" id="WIUZ02000008">
    <property type="protein sequence ID" value="KAF9784600.1"/>
    <property type="molecule type" value="Genomic_DNA"/>
</dbReference>
<comment type="cofactor">
    <cofactor evidence="7">
        <name>Zn(2+)</name>
        <dbReference type="ChEBI" id="CHEBI:29105"/>
    </cofactor>
    <text evidence="7">Binds 1 zinc ion per subunit.</text>
</comment>
<evidence type="ECO:0000313" key="9">
    <source>
        <dbReference type="EMBL" id="KAF9784600.1"/>
    </source>
</evidence>
<dbReference type="PANTHER" id="PTHR11002">
    <property type="entry name" value="CARBONIC ANHYDRASE"/>
    <property type="match status" value="1"/>
</dbReference>
<evidence type="ECO:0000256" key="2">
    <source>
        <dbReference type="ARBA" id="ARBA00012925"/>
    </source>
</evidence>
<dbReference type="GO" id="GO:0034599">
    <property type="term" value="P:cellular response to oxidative stress"/>
    <property type="evidence" value="ECO:0007669"/>
    <property type="project" value="TreeGrafter"/>
</dbReference>
<comment type="similarity">
    <text evidence="1 8">Belongs to the beta-class carbonic anhydrase family.</text>
</comment>
<keyword evidence="3 7" id="KW-0479">Metal-binding</keyword>
<dbReference type="GO" id="GO:0008270">
    <property type="term" value="F:zinc ion binding"/>
    <property type="evidence" value="ECO:0007669"/>
    <property type="project" value="UniProtKB-UniRule"/>
</dbReference>
<keyword evidence="10" id="KW-1185">Reference proteome</keyword>
<evidence type="ECO:0000256" key="7">
    <source>
        <dbReference type="PIRSR" id="PIRSR601765-1"/>
    </source>
</evidence>
<dbReference type="Gene3D" id="3.40.1050.10">
    <property type="entry name" value="Carbonic anhydrase"/>
    <property type="match status" value="1"/>
</dbReference>
<dbReference type="AlphaFoldDB" id="A0A9P6L6C1"/>
<feature type="binding site" evidence="7">
    <location>
        <position position="48"/>
    </location>
    <ligand>
        <name>Zn(2+)</name>
        <dbReference type="ChEBI" id="CHEBI:29105"/>
    </ligand>
</feature>
<keyword evidence="5 8" id="KW-0456">Lyase</keyword>
<dbReference type="SMART" id="SM00947">
    <property type="entry name" value="Pro_CA"/>
    <property type="match status" value="1"/>
</dbReference>
<reference evidence="9" key="1">
    <citation type="journal article" date="2020" name="Nat. Commun.">
        <title>Large-scale genome sequencing of mycorrhizal fungi provides insights into the early evolution of symbiotic traits.</title>
        <authorList>
            <person name="Miyauchi S."/>
            <person name="Kiss E."/>
            <person name="Kuo A."/>
            <person name="Drula E."/>
            <person name="Kohler A."/>
            <person name="Sanchez-Garcia M."/>
            <person name="Morin E."/>
            <person name="Andreopoulos B."/>
            <person name="Barry K.W."/>
            <person name="Bonito G."/>
            <person name="Buee M."/>
            <person name="Carver A."/>
            <person name="Chen C."/>
            <person name="Cichocki N."/>
            <person name="Clum A."/>
            <person name="Culley D."/>
            <person name="Crous P.W."/>
            <person name="Fauchery L."/>
            <person name="Girlanda M."/>
            <person name="Hayes R.D."/>
            <person name="Keri Z."/>
            <person name="LaButti K."/>
            <person name="Lipzen A."/>
            <person name="Lombard V."/>
            <person name="Magnuson J."/>
            <person name="Maillard F."/>
            <person name="Murat C."/>
            <person name="Nolan M."/>
            <person name="Ohm R.A."/>
            <person name="Pangilinan J."/>
            <person name="Pereira M.F."/>
            <person name="Perotto S."/>
            <person name="Peter M."/>
            <person name="Pfister S."/>
            <person name="Riley R."/>
            <person name="Sitrit Y."/>
            <person name="Stielow J.B."/>
            <person name="Szollosi G."/>
            <person name="Zifcakova L."/>
            <person name="Stursova M."/>
            <person name="Spatafora J.W."/>
            <person name="Tedersoo L."/>
            <person name="Vaario L.M."/>
            <person name="Yamada A."/>
            <person name="Yan M."/>
            <person name="Wang P."/>
            <person name="Xu J."/>
            <person name="Bruns T."/>
            <person name="Baldrian P."/>
            <person name="Vilgalys R."/>
            <person name="Dunand C."/>
            <person name="Henrissat B."/>
            <person name="Grigoriev I.V."/>
            <person name="Hibbett D."/>
            <person name="Nagy L.G."/>
            <person name="Martin F.M."/>
        </authorList>
    </citation>
    <scope>NUCLEOTIDE SEQUENCE</scope>
    <source>
        <strain evidence="9">UH-Tt-Lm1</strain>
    </source>
</reference>
<comment type="function">
    <text evidence="8">Reversible hydration of carbon dioxide.</text>
</comment>
<evidence type="ECO:0000256" key="6">
    <source>
        <dbReference type="ARBA" id="ARBA00048348"/>
    </source>
</evidence>
<feature type="binding site" evidence="7">
    <location>
        <position position="46"/>
    </location>
    <ligand>
        <name>Zn(2+)</name>
        <dbReference type="ChEBI" id="CHEBI:29105"/>
    </ligand>
</feature>
<dbReference type="Pfam" id="PF00484">
    <property type="entry name" value="Pro_CA"/>
    <property type="match status" value="1"/>
</dbReference>
<dbReference type="InterPro" id="IPR036874">
    <property type="entry name" value="Carbonic_anhydrase_sf"/>
</dbReference>